<evidence type="ECO:0000256" key="4">
    <source>
        <dbReference type="SAM" id="MobiDB-lite"/>
    </source>
</evidence>
<feature type="repeat" description="WD" evidence="3">
    <location>
        <begin position="1770"/>
        <end position="1796"/>
    </location>
</feature>
<dbReference type="InParanoid" id="A0A1B7ND37"/>
<feature type="domain" description="BEACH" evidence="5">
    <location>
        <begin position="1378"/>
        <end position="1667"/>
    </location>
</feature>
<dbReference type="Pfam" id="PF23295">
    <property type="entry name" value="Arm_4"/>
    <property type="match status" value="1"/>
</dbReference>
<dbReference type="InterPro" id="IPR013320">
    <property type="entry name" value="ConA-like_dom_sf"/>
</dbReference>
<dbReference type="PANTHER" id="PTHR13743">
    <property type="entry name" value="BEIGE/BEACH-RELATED"/>
    <property type="match status" value="1"/>
</dbReference>
<keyword evidence="2" id="KW-0677">Repeat</keyword>
<dbReference type="InterPro" id="IPR023362">
    <property type="entry name" value="PH-BEACH_dom"/>
</dbReference>
<protein>
    <submittedName>
        <fullName evidence="7">Beach-domain-containing protein</fullName>
    </submittedName>
</protein>
<evidence type="ECO:0000256" key="1">
    <source>
        <dbReference type="ARBA" id="ARBA00022574"/>
    </source>
</evidence>
<dbReference type="Gene3D" id="2.30.29.30">
    <property type="entry name" value="Pleckstrin-homology domain (PH domain)/Phosphotyrosine-binding domain (PTB)"/>
    <property type="match status" value="1"/>
</dbReference>
<dbReference type="SMART" id="SM00320">
    <property type="entry name" value="WD40"/>
    <property type="match status" value="3"/>
</dbReference>
<dbReference type="InterPro" id="IPR019775">
    <property type="entry name" value="WD40_repeat_CS"/>
</dbReference>
<evidence type="ECO:0000259" key="5">
    <source>
        <dbReference type="PROSITE" id="PS50197"/>
    </source>
</evidence>
<dbReference type="InterPro" id="IPR015943">
    <property type="entry name" value="WD40/YVTN_repeat-like_dom_sf"/>
</dbReference>
<accession>A0A1B7ND37</accession>
<dbReference type="PROSITE" id="PS51783">
    <property type="entry name" value="PH_BEACH"/>
    <property type="match status" value="1"/>
</dbReference>
<evidence type="ECO:0000256" key="2">
    <source>
        <dbReference type="ARBA" id="ARBA00022737"/>
    </source>
</evidence>
<dbReference type="Pfam" id="PF02138">
    <property type="entry name" value="Beach"/>
    <property type="match status" value="1"/>
</dbReference>
<dbReference type="Pfam" id="PF14844">
    <property type="entry name" value="PH_BEACH"/>
    <property type="match status" value="1"/>
</dbReference>
<evidence type="ECO:0000313" key="7">
    <source>
        <dbReference type="EMBL" id="OAX42776.1"/>
    </source>
</evidence>
<dbReference type="FunCoup" id="A0A1B7ND37">
    <property type="interactions" value="77"/>
</dbReference>
<dbReference type="SMART" id="SM01026">
    <property type="entry name" value="Beach"/>
    <property type="match status" value="1"/>
</dbReference>
<dbReference type="CDD" id="cd06071">
    <property type="entry name" value="Beach"/>
    <property type="match status" value="1"/>
</dbReference>
<dbReference type="InterPro" id="IPR056252">
    <property type="entry name" value="Alfy-like_Arm-like"/>
</dbReference>
<sequence length="2003" mass="222187">MLRSLLAPWQSHEDSELAHNTPPGINVSAITSRLDAPDSSNSGQSVAQESMRDMVEELKATEAVVAKTALLQRIATLAREIPETKDTFRDSDGFLLLVHVLSTLSTTIGRAASQQARDVVACIKSAFTVASETLKGHEANLHFFEEFIGYSSLSDAVDAFVCNPVTADVTLGCLLALSFGNFFLAEFFTSLRAKLLDTEEMRIHFLEFAPGLTSISLPGTFTILWSFVLRTMSTDGALRLIVYRLLEHLTHSTHRNLAVLSMQNVLPHLFALLKSNVSTASDDDGERRTLVKILRRLFEMGASTQDSRELLQCTAKQDGLNIDMFELVRSSAKSRWPQHFLLNGRSALAMSSTEMKTLPAHGFTFMAWIWLERMPSESHKLFSISFGSSDAVTLSIGSNGSLALQTRAVQRVEVLSKSKVTTSRWTHVTLVHHKHRSSHASICLFVDGILCDTLRWAYPKIDETSPMTFMVGDDVATVDSSWCLASAYLLAVALDDDFPRFIHHLGPRYSESFQDQTLVRFLTYEALTSLNMHITAQGATLSEHSQIKKAIRGDPVISDSSIIFRFAPQLHDKKSRLATRGDVLTARCQPLDLAVWKIDGASLLLRLVALAQTPHELSRALSVFSDCLRNCWQNSDDMERLHGYDILASTLRTRSHLINMTSFEILFEFLGLNFRTPDVSTVVNAIAYRAIALDFELWSKTSADIQRAHLEHFAFLLRSSRYRNFNVKMRLSKLGIVRKLLFAIQAAWYPQESISLVINTLVLVAQSSFTAEEVIKPIISFIAASLAEDPRVSSLSSPGSSTSHTDLLRSPTRDKAEQVLEALVSVLRNPSLYSKLADTLPMPRICLLALALLGLSLNAPLSSSRSFELAGGWRILKNVLPRVWDRSVHDAALDLLPGRTGSRSSDDSGSPQMVSVFLFALYQGLAAGNNIAEPGEGRLSVYCVAPSKDAIMWILDDLSKLHESSSSFRHAFRSHSTAQLLVDSLNLSPQMMQPAGALILNAKISVKLKHLGLLVAMGKHISASQKQQVFPHLCRVSTPLRVYAQILDVVRPDDQPTRRLHLVDTSGSTLALVQADSVRKASARLEEWRKTILVSERKLFRKTLLDLQERRRRIASFEESVSAATTERDIWPHTTRKRMWKLDETEGPHRVRKKMESSLELLVRDSRSFGSTEALSTLDSDVFSVSQSELTSPNVVAALSWADDNGGHQLTEDIIEDKLRRVRHQLEPGDVIEAVSTVCRIAGVDSFPGLLIFGRTHVYMLEGLIENGEGEVIDASSVPEGMFLISGSTMDLRNSQRAQRWSLDQVSGFSDRMFLFQDVGLEIFFKDSRTLLVIFLDKSHRQTASKMLSSIALNMRTSEPSAPPGSIISRALLSNRSSASVVEKELQLAQRQWQNRELSNFGYLSILNQLSGRTPNDATQYPIFPWVLNDYVSEAPDLSSPDVFRDLTKPMGALTVERREAAESRYTNLDSVGEKPFHYGTHFSSSMIVCHFNIRMQPFTNMFKILQGGDWDIPDRLFSDIGRAYSSASQDIRGDVRELIPEFFTCPEFLENSSNLDFGVSSTTGERIHDVKLPAWAKGDPLLFMTIHRRALESRYVSENLPAWIDLIWGCKQRDVDSVNVFHPLSYEGAIDLDKITDDVERQATVGIIHNFGQTPKKLFTSSHPSRNLEGLLSLPVTTARGVPEDALALTRDPKPLKSKAVSNISVGLSDGKDGGVHPLPHGVVDLPLPGDEQIEWHQDVIDGSLQLVNHGKVTQTIEHISPTCAAFADQDTLVTGSGDNIVRVWRVNHSHAAPSGFVGSSSRYHRHTSSTLSMTHLLRGHSQRVACITTSRAWSAIVSGSEDGSAIIWDLNRGSYRYTIWHGDENSRPEVHLTAINESTGYIATCSASHLMLHTINARPIARLDIVGAPITSLTFHEREYSHLDILATGHNDGSITLWTWNADGTPAGMQAQWEFVEVRRMDSGEGATGVALGSVTALKFIGERLCAGYASGLTHMWTIPS</sequence>
<dbReference type="InterPro" id="IPR001680">
    <property type="entry name" value="WD40_rpt"/>
</dbReference>
<dbReference type="SUPFAM" id="SSF50729">
    <property type="entry name" value="PH domain-like"/>
    <property type="match status" value="1"/>
</dbReference>
<dbReference type="STRING" id="1314800.A0A1B7ND37"/>
<proteinExistence type="predicted"/>
<dbReference type="Gene3D" id="2.130.10.10">
    <property type="entry name" value="YVTN repeat-like/Quinoprotein amine dehydrogenase"/>
    <property type="match status" value="1"/>
</dbReference>
<reference evidence="7 8" key="1">
    <citation type="submission" date="2016-06" db="EMBL/GenBank/DDBJ databases">
        <title>Comparative genomics of the ectomycorrhizal sister species Rhizopogon vinicolor and Rhizopogon vesiculosus (Basidiomycota: Boletales) reveals a divergence of the mating type B locus.</title>
        <authorList>
            <consortium name="DOE Joint Genome Institute"/>
            <person name="Mujic A.B."/>
            <person name="Kuo A."/>
            <person name="Tritt A."/>
            <person name="Lipzen A."/>
            <person name="Chen C."/>
            <person name="Johnson J."/>
            <person name="Sharma A."/>
            <person name="Barry K."/>
            <person name="Grigoriev I.V."/>
            <person name="Spatafora J.W."/>
        </authorList>
    </citation>
    <scope>NUCLEOTIDE SEQUENCE [LARGE SCALE GENOMIC DNA]</scope>
    <source>
        <strain evidence="7 8">AM-OR11-026</strain>
    </source>
</reference>
<dbReference type="SUPFAM" id="SSF50978">
    <property type="entry name" value="WD40 repeat-like"/>
    <property type="match status" value="1"/>
</dbReference>
<dbReference type="OrthoDB" id="26681at2759"/>
<dbReference type="PANTHER" id="PTHR13743:SF123">
    <property type="entry name" value="PROTEIN FAN"/>
    <property type="match status" value="1"/>
</dbReference>
<dbReference type="InterPro" id="IPR011993">
    <property type="entry name" value="PH-like_dom_sf"/>
</dbReference>
<organism evidence="7 8">
    <name type="scientific">Rhizopogon vinicolor AM-OR11-026</name>
    <dbReference type="NCBI Taxonomy" id="1314800"/>
    <lineage>
        <taxon>Eukaryota</taxon>
        <taxon>Fungi</taxon>
        <taxon>Dikarya</taxon>
        <taxon>Basidiomycota</taxon>
        <taxon>Agaricomycotina</taxon>
        <taxon>Agaricomycetes</taxon>
        <taxon>Agaricomycetidae</taxon>
        <taxon>Boletales</taxon>
        <taxon>Suillineae</taxon>
        <taxon>Rhizopogonaceae</taxon>
        <taxon>Rhizopogon</taxon>
    </lineage>
</organism>
<dbReference type="PROSITE" id="PS50082">
    <property type="entry name" value="WD_REPEATS_2"/>
    <property type="match status" value="2"/>
</dbReference>
<dbReference type="Pfam" id="PF13385">
    <property type="entry name" value="Laminin_G_3"/>
    <property type="match status" value="1"/>
</dbReference>
<gene>
    <name evidence="7" type="ORF">K503DRAFT_682632</name>
</gene>
<dbReference type="PROSITE" id="PS50197">
    <property type="entry name" value="BEACH"/>
    <property type="match status" value="1"/>
</dbReference>
<dbReference type="InterPro" id="IPR036322">
    <property type="entry name" value="WD40_repeat_dom_sf"/>
</dbReference>
<dbReference type="InterPro" id="IPR036372">
    <property type="entry name" value="BEACH_dom_sf"/>
</dbReference>
<evidence type="ECO:0000259" key="6">
    <source>
        <dbReference type="PROSITE" id="PS51783"/>
    </source>
</evidence>
<dbReference type="EMBL" id="KV448150">
    <property type="protein sequence ID" value="OAX42776.1"/>
    <property type="molecule type" value="Genomic_DNA"/>
</dbReference>
<dbReference type="InterPro" id="IPR050865">
    <property type="entry name" value="BEACH_Domain"/>
</dbReference>
<name>A0A1B7ND37_9AGAM</name>
<dbReference type="SUPFAM" id="SSF81837">
    <property type="entry name" value="BEACH domain"/>
    <property type="match status" value="1"/>
</dbReference>
<dbReference type="InterPro" id="IPR000409">
    <property type="entry name" value="BEACH_dom"/>
</dbReference>
<keyword evidence="8" id="KW-1185">Reference proteome</keyword>
<dbReference type="PROSITE" id="PS50294">
    <property type="entry name" value="WD_REPEATS_REGION"/>
    <property type="match status" value="1"/>
</dbReference>
<dbReference type="PROSITE" id="PS00678">
    <property type="entry name" value="WD_REPEATS_1"/>
    <property type="match status" value="1"/>
</dbReference>
<dbReference type="Pfam" id="PF00400">
    <property type="entry name" value="WD40"/>
    <property type="match status" value="2"/>
</dbReference>
<dbReference type="Proteomes" id="UP000092154">
    <property type="component" value="Unassembled WGS sequence"/>
</dbReference>
<dbReference type="Gene3D" id="1.10.1540.10">
    <property type="entry name" value="BEACH domain"/>
    <property type="match status" value="1"/>
</dbReference>
<keyword evidence="1 3" id="KW-0853">WD repeat</keyword>
<dbReference type="SUPFAM" id="SSF49899">
    <property type="entry name" value="Concanavalin A-like lectins/glucanases"/>
    <property type="match status" value="1"/>
</dbReference>
<dbReference type="Gene3D" id="2.60.120.200">
    <property type="match status" value="1"/>
</dbReference>
<feature type="repeat" description="WD" evidence="3">
    <location>
        <begin position="1819"/>
        <end position="1860"/>
    </location>
</feature>
<feature type="region of interest" description="Disordered" evidence="4">
    <location>
        <begin position="1"/>
        <end position="23"/>
    </location>
</feature>
<evidence type="ECO:0000313" key="8">
    <source>
        <dbReference type="Proteomes" id="UP000092154"/>
    </source>
</evidence>
<feature type="domain" description="BEACH-type PH" evidence="6">
    <location>
        <begin position="1227"/>
        <end position="1349"/>
    </location>
</feature>
<evidence type="ECO:0000256" key="3">
    <source>
        <dbReference type="PROSITE-ProRule" id="PRU00221"/>
    </source>
</evidence>